<dbReference type="Proteomes" id="UP001344447">
    <property type="component" value="Unassembled WGS sequence"/>
</dbReference>
<protein>
    <recommendedName>
        <fullName evidence="9">O-methyltransferase domain-containing protein</fullName>
    </recommendedName>
</protein>
<evidence type="ECO:0000313" key="8">
    <source>
        <dbReference type="Proteomes" id="UP001344447"/>
    </source>
</evidence>
<feature type="active site" description="Proton acceptor" evidence="4">
    <location>
        <position position="275"/>
    </location>
</feature>
<dbReference type="Pfam" id="PF00891">
    <property type="entry name" value="Methyltransf_2"/>
    <property type="match status" value="1"/>
</dbReference>
<keyword evidence="3" id="KW-0949">S-adenosyl-L-methionine</keyword>
<dbReference type="EMBL" id="JAVFKY010000001">
    <property type="protein sequence ID" value="KAK5581784.1"/>
    <property type="molecule type" value="Genomic_DNA"/>
</dbReference>
<dbReference type="SUPFAM" id="SSF53335">
    <property type="entry name" value="S-adenosyl-L-methionine-dependent methyltransferases"/>
    <property type="match status" value="1"/>
</dbReference>
<proteinExistence type="predicted"/>
<dbReference type="Pfam" id="PF08100">
    <property type="entry name" value="Dimerisation"/>
    <property type="match status" value="1"/>
</dbReference>
<gene>
    <name evidence="7" type="ORF">RB653_003362</name>
</gene>
<dbReference type="AlphaFoldDB" id="A0AAN7TXK7"/>
<evidence type="ECO:0000313" key="7">
    <source>
        <dbReference type="EMBL" id="KAK5581784.1"/>
    </source>
</evidence>
<dbReference type="PROSITE" id="PS51683">
    <property type="entry name" value="SAM_OMT_II"/>
    <property type="match status" value="1"/>
</dbReference>
<sequence>MVRVSVLLKLGEKSLYFYSNIKKVRYQRNKEMMEYSESMELLEKFASGFVLSRMFQTVMRHSICDLLEEGPKHYSDISKEIGFKDEWFCYRLMRYFVPHKLFNESISEVGVFSKTPYSTEFSLNGSLKKLGKFHSNDFHYRLTESLPTSFLNGRSEGPSSLGLSNYWEYFEKNGSHKNIFNDGMIGCTTHISKHLNGRIDLSSFETVVDVGGSHGFFIGSLLDSHPNVKGINFDMECVINSSNEKFQHPRLLHVAGDFFKYVPEADCYLMKNILHDWSDEKCYEILKTISKSMKPNSKIIILDIILNPIKYYKNDLYMDIIMMQLVDAKERSLIEWVELFQSCGFKIEKFESGEIPPTILIISKQ</sequence>
<dbReference type="GO" id="GO:0032259">
    <property type="term" value="P:methylation"/>
    <property type="evidence" value="ECO:0007669"/>
    <property type="project" value="UniProtKB-KW"/>
</dbReference>
<reference evidence="7 8" key="1">
    <citation type="submission" date="2023-11" db="EMBL/GenBank/DDBJ databases">
        <title>Dfirmibasis_genome.</title>
        <authorList>
            <person name="Edelbroek B."/>
            <person name="Kjellin J."/>
            <person name="Jerlstrom-Hultqvist J."/>
            <person name="Soderbom F."/>
        </authorList>
    </citation>
    <scope>NUCLEOTIDE SEQUENCE [LARGE SCALE GENOMIC DNA]</scope>
    <source>
        <strain evidence="7 8">TNS-C-14</strain>
    </source>
</reference>
<dbReference type="FunFam" id="3.40.50.150:FF:000407">
    <property type="entry name" value="O-methyltransferase 4"/>
    <property type="match status" value="1"/>
</dbReference>
<dbReference type="InterPro" id="IPR012967">
    <property type="entry name" value="COMT_dimerisation"/>
</dbReference>
<dbReference type="InterPro" id="IPR029063">
    <property type="entry name" value="SAM-dependent_MTases_sf"/>
</dbReference>
<feature type="domain" description="O-methyltransferase dimerisation" evidence="6">
    <location>
        <begin position="45"/>
        <end position="120"/>
    </location>
</feature>
<name>A0AAN7TXK7_9MYCE</name>
<dbReference type="PANTHER" id="PTHR43712">
    <property type="entry name" value="PUTATIVE (AFU_ORTHOLOGUE AFUA_4G14580)-RELATED"/>
    <property type="match status" value="1"/>
</dbReference>
<evidence type="ECO:0000256" key="2">
    <source>
        <dbReference type="ARBA" id="ARBA00022679"/>
    </source>
</evidence>
<dbReference type="InterPro" id="IPR016461">
    <property type="entry name" value="COMT-like"/>
</dbReference>
<dbReference type="Gene3D" id="1.10.10.10">
    <property type="entry name" value="Winged helix-like DNA-binding domain superfamily/Winged helix DNA-binding domain"/>
    <property type="match status" value="1"/>
</dbReference>
<dbReference type="SUPFAM" id="SSF46785">
    <property type="entry name" value="Winged helix' DNA-binding domain"/>
    <property type="match status" value="1"/>
</dbReference>
<accession>A0AAN7TXK7</accession>
<feature type="domain" description="O-methyltransferase C-terminal" evidence="5">
    <location>
        <begin position="158"/>
        <end position="346"/>
    </location>
</feature>
<comment type="caution">
    <text evidence="7">The sequence shown here is derived from an EMBL/GenBank/DDBJ whole genome shotgun (WGS) entry which is preliminary data.</text>
</comment>
<keyword evidence="1" id="KW-0489">Methyltransferase</keyword>
<dbReference type="PANTHER" id="PTHR43712:SF2">
    <property type="entry name" value="O-METHYLTRANSFERASE CICE"/>
    <property type="match status" value="1"/>
</dbReference>
<dbReference type="InterPro" id="IPR036388">
    <property type="entry name" value="WH-like_DNA-bd_sf"/>
</dbReference>
<evidence type="ECO:0000256" key="3">
    <source>
        <dbReference type="ARBA" id="ARBA00022691"/>
    </source>
</evidence>
<dbReference type="PIRSF" id="PIRSF005739">
    <property type="entry name" value="O-mtase"/>
    <property type="match status" value="1"/>
</dbReference>
<dbReference type="InterPro" id="IPR036390">
    <property type="entry name" value="WH_DNA-bd_sf"/>
</dbReference>
<dbReference type="GO" id="GO:0008171">
    <property type="term" value="F:O-methyltransferase activity"/>
    <property type="evidence" value="ECO:0007669"/>
    <property type="project" value="InterPro"/>
</dbReference>
<organism evidence="7 8">
    <name type="scientific">Dictyostelium firmibasis</name>
    <dbReference type="NCBI Taxonomy" id="79012"/>
    <lineage>
        <taxon>Eukaryota</taxon>
        <taxon>Amoebozoa</taxon>
        <taxon>Evosea</taxon>
        <taxon>Eumycetozoa</taxon>
        <taxon>Dictyostelia</taxon>
        <taxon>Dictyosteliales</taxon>
        <taxon>Dictyosteliaceae</taxon>
        <taxon>Dictyostelium</taxon>
    </lineage>
</organism>
<evidence type="ECO:0000256" key="4">
    <source>
        <dbReference type="PIRSR" id="PIRSR005739-1"/>
    </source>
</evidence>
<dbReference type="InterPro" id="IPR001077">
    <property type="entry name" value="COMT_C"/>
</dbReference>
<dbReference type="FunFam" id="1.10.10.10:FF:000895">
    <property type="entry name" value="O-methyltransferase 9"/>
    <property type="match status" value="1"/>
</dbReference>
<evidence type="ECO:0008006" key="9">
    <source>
        <dbReference type="Google" id="ProtNLM"/>
    </source>
</evidence>
<keyword evidence="2" id="KW-0808">Transferase</keyword>
<evidence type="ECO:0000256" key="1">
    <source>
        <dbReference type="ARBA" id="ARBA00022603"/>
    </source>
</evidence>
<evidence type="ECO:0000259" key="5">
    <source>
        <dbReference type="Pfam" id="PF00891"/>
    </source>
</evidence>
<evidence type="ECO:0000259" key="6">
    <source>
        <dbReference type="Pfam" id="PF08100"/>
    </source>
</evidence>
<dbReference type="Gene3D" id="3.40.50.150">
    <property type="entry name" value="Vaccinia Virus protein VP39"/>
    <property type="match status" value="1"/>
</dbReference>
<keyword evidence="8" id="KW-1185">Reference proteome</keyword>